<keyword evidence="1" id="KW-0812">Transmembrane</keyword>
<protein>
    <submittedName>
        <fullName evidence="2">Uncharacterized protein</fullName>
    </submittedName>
</protein>
<gene>
    <name evidence="2" type="ORF">AVEN_238749_1</name>
</gene>
<keyword evidence="1" id="KW-0472">Membrane</keyword>
<keyword evidence="1" id="KW-1133">Transmembrane helix</keyword>
<sequence>MPHSQMGSRGWDELCKQGGCIGLLVTSRPLYPIKASLRDTTSMWMRSCRISERFLAFSGGTIMVGVWLPPPVVVLNSFAKGRAVAEDGY</sequence>
<comment type="caution">
    <text evidence="2">The sequence shown here is derived from an EMBL/GenBank/DDBJ whole genome shotgun (WGS) entry which is preliminary data.</text>
</comment>
<organism evidence="2 3">
    <name type="scientific">Araneus ventricosus</name>
    <name type="common">Orbweaver spider</name>
    <name type="synonym">Epeira ventricosa</name>
    <dbReference type="NCBI Taxonomy" id="182803"/>
    <lineage>
        <taxon>Eukaryota</taxon>
        <taxon>Metazoa</taxon>
        <taxon>Ecdysozoa</taxon>
        <taxon>Arthropoda</taxon>
        <taxon>Chelicerata</taxon>
        <taxon>Arachnida</taxon>
        <taxon>Araneae</taxon>
        <taxon>Araneomorphae</taxon>
        <taxon>Entelegynae</taxon>
        <taxon>Araneoidea</taxon>
        <taxon>Araneidae</taxon>
        <taxon>Araneus</taxon>
    </lineage>
</organism>
<evidence type="ECO:0000313" key="3">
    <source>
        <dbReference type="Proteomes" id="UP000499080"/>
    </source>
</evidence>
<dbReference type="Proteomes" id="UP000499080">
    <property type="component" value="Unassembled WGS sequence"/>
</dbReference>
<dbReference type="EMBL" id="BGPR01017744">
    <property type="protein sequence ID" value="GBN77173.1"/>
    <property type="molecule type" value="Genomic_DNA"/>
</dbReference>
<accession>A0A4Y2RN92</accession>
<reference evidence="2 3" key="1">
    <citation type="journal article" date="2019" name="Sci. Rep.">
        <title>Orb-weaving spider Araneus ventricosus genome elucidates the spidroin gene catalogue.</title>
        <authorList>
            <person name="Kono N."/>
            <person name="Nakamura H."/>
            <person name="Ohtoshi R."/>
            <person name="Moran D.A.P."/>
            <person name="Shinohara A."/>
            <person name="Yoshida Y."/>
            <person name="Fujiwara M."/>
            <person name="Mori M."/>
            <person name="Tomita M."/>
            <person name="Arakawa K."/>
        </authorList>
    </citation>
    <scope>NUCLEOTIDE SEQUENCE [LARGE SCALE GENOMIC DNA]</scope>
</reference>
<feature type="transmembrane region" description="Helical" evidence="1">
    <location>
        <begin position="54"/>
        <end position="79"/>
    </location>
</feature>
<dbReference type="AlphaFoldDB" id="A0A4Y2RN92"/>
<evidence type="ECO:0000313" key="2">
    <source>
        <dbReference type="EMBL" id="GBN77173.1"/>
    </source>
</evidence>
<keyword evidence="3" id="KW-1185">Reference proteome</keyword>
<proteinExistence type="predicted"/>
<name>A0A4Y2RN92_ARAVE</name>
<evidence type="ECO:0000256" key="1">
    <source>
        <dbReference type="SAM" id="Phobius"/>
    </source>
</evidence>